<dbReference type="eggNOG" id="ENOG502RA0Q">
    <property type="taxonomic scope" value="Eukaryota"/>
</dbReference>
<gene>
    <name evidence="5" type="primary">lurp-2</name>
    <name evidence="5" type="synonym">lurp-3</name>
    <name evidence="3 5" type="ORF">CBG06701</name>
    <name evidence="3" type="ORF">CBG_06701</name>
</gene>
<dbReference type="Gene3D" id="2.10.60.10">
    <property type="entry name" value="CD59"/>
    <property type="match status" value="1"/>
</dbReference>
<dbReference type="AlphaFoldDB" id="A8X2W4"/>
<dbReference type="Proteomes" id="UP000008549">
    <property type="component" value="Unassembled WGS sequence"/>
</dbReference>
<feature type="domain" description="DUF7622" evidence="2">
    <location>
        <begin position="239"/>
        <end position="311"/>
    </location>
</feature>
<dbReference type="EMBL" id="HE601320">
    <property type="protein sequence ID" value="CAP26974.2"/>
    <property type="molecule type" value="Genomic_DNA"/>
</dbReference>
<dbReference type="OMA" id="CEGDFCI"/>
<evidence type="ECO:0000313" key="4">
    <source>
        <dbReference type="Proteomes" id="UP000008549"/>
    </source>
</evidence>
<dbReference type="InParanoid" id="A8X2W4"/>
<dbReference type="WormBase" id="CBG06701">
    <property type="protein sequence ID" value="CBP35727"/>
    <property type="gene ID" value="WBGene00028941"/>
    <property type="gene designation" value="Cbr-lurp-2"/>
</dbReference>
<accession>A8X2W4</accession>
<dbReference type="InterPro" id="IPR056039">
    <property type="entry name" value="DUF7622"/>
</dbReference>
<keyword evidence="1" id="KW-0732">Signal</keyword>
<evidence type="ECO:0000313" key="3">
    <source>
        <dbReference type="EMBL" id="CAP26974.2"/>
    </source>
</evidence>
<protein>
    <submittedName>
        <fullName evidence="3">Protein CBG06701</fullName>
    </submittedName>
</protein>
<feature type="chain" id="PRO_5002732497" evidence="1">
    <location>
        <begin position="23"/>
        <end position="347"/>
    </location>
</feature>
<dbReference type="PANTHER" id="PTHR37433:SF5">
    <property type="entry name" value="DUF753 DOMAIN-CONTAINING PROTEIN-RELATED"/>
    <property type="match status" value="1"/>
</dbReference>
<proteinExistence type="predicted"/>
<reference evidence="3 4" key="1">
    <citation type="journal article" date="2003" name="PLoS Biol.">
        <title>The genome sequence of Caenorhabditis briggsae: a platform for comparative genomics.</title>
        <authorList>
            <person name="Stein L.D."/>
            <person name="Bao Z."/>
            <person name="Blasiar D."/>
            <person name="Blumenthal T."/>
            <person name="Brent M.R."/>
            <person name="Chen N."/>
            <person name="Chinwalla A."/>
            <person name="Clarke L."/>
            <person name="Clee C."/>
            <person name="Coghlan A."/>
            <person name="Coulson A."/>
            <person name="D'Eustachio P."/>
            <person name="Fitch D.H."/>
            <person name="Fulton L.A."/>
            <person name="Fulton R.E."/>
            <person name="Griffiths-Jones S."/>
            <person name="Harris T.W."/>
            <person name="Hillier L.W."/>
            <person name="Kamath R."/>
            <person name="Kuwabara P.E."/>
            <person name="Mardis E.R."/>
            <person name="Marra M.A."/>
            <person name="Miner T.L."/>
            <person name="Minx P."/>
            <person name="Mullikin J.C."/>
            <person name="Plumb R.W."/>
            <person name="Rogers J."/>
            <person name="Schein J.E."/>
            <person name="Sohrmann M."/>
            <person name="Spieth J."/>
            <person name="Stajich J.E."/>
            <person name="Wei C."/>
            <person name="Willey D."/>
            <person name="Wilson R.K."/>
            <person name="Durbin R."/>
            <person name="Waterston R.H."/>
        </authorList>
    </citation>
    <scope>NUCLEOTIDE SEQUENCE [LARGE SCALE GENOMIC DNA]</scope>
    <source>
        <strain evidence="3 4">AF16</strain>
    </source>
</reference>
<dbReference type="FunCoup" id="A8X2W4">
    <property type="interactions" value="127"/>
</dbReference>
<dbReference type="Pfam" id="PF24602">
    <property type="entry name" value="DUF7622"/>
    <property type="match status" value="1"/>
</dbReference>
<sequence>MTQLLNLIAIFLIDTYFLPVQCVKCYHKNLYSESESCEGDFCIIRRAPGTSNFDVTQSCVTGAKMPEQTCVLDYEDGIHCFCNTDFCNAPNMFRLNMTVLPIIECKEVYEKEYRAAACNKCTWKVDYMAYDKTLAPSNAVENVQCGYSGQSGPFNLDLVSHIYDRIGLNFFNDGCYNISMNPQQYNLYCRCSTALCNNPEGSLPFPLPAPRISCYTSGFDSDVNNAKYDTPEASYYDVYAQLVKNDSYYDKDIECRGQFCFVVYSKEQDKYYKGCITANEQGDNKIKLGYMYVNDVPYYICNTNYCNLDMETALAEARNGSLVDNSSIFSFSFKVQIIFPLLFFLSQ</sequence>
<evidence type="ECO:0000259" key="2">
    <source>
        <dbReference type="Pfam" id="PF24602"/>
    </source>
</evidence>
<name>A8X2W4_CAEBR</name>
<keyword evidence="4" id="KW-1185">Reference proteome</keyword>
<organism evidence="3 4">
    <name type="scientific">Caenorhabditis briggsae</name>
    <dbReference type="NCBI Taxonomy" id="6238"/>
    <lineage>
        <taxon>Eukaryota</taxon>
        <taxon>Metazoa</taxon>
        <taxon>Ecdysozoa</taxon>
        <taxon>Nematoda</taxon>
        <taxon>Chromadorea</taxon>
        <taxon>Rhabditida</taxon>
        <taxon>Rhabditina</taxon>
        <taxon>Rhabditomorpha</taxon>
        <taxon>Rhabditoidea</taxon>
        <taxon>Rhabditidae</taxon>
        <taxon>Peloderinae</taxon>
        <taxon>Caenorhabditis</taxon>
    </lineage>
</organism>
<reference evidence="3 4" key="2">
    <citation type="journal article" date="2011" name="PLoS Genet.">
        <title>Caenorhabditis briggsae recombinant inbred line genotypes reveal inter-strain incompatibility and the evolution of recombination.</title>
        <authorList>
            <person name="Ross J.A."/>
            <person name="Koboldt D.C."/>
            <person name="Staisch J.E."/>
            <person name="Chamberlin H.M."/>
            <person name="Gupta B.P."/>
            <person name="Miller R.D."/>
            <person name="Baird S.E."/>
            <person name="Haag E.S."/>
        </authorList>
    </citation>
    <scope>NUCLEOTIDE SEQUENCE [LARGE SCALE GENOMIC DNA]</scope>
    <source>
        <strain evidence="3 4">AF16</strain>
    </source>
</reference>
<evidence type="ECO:0000313" key="5">
    <source>
        <dbReference type="WormBase" id="CBG06701"/>
    </source>
</evidence>
<dbReference type="HOGENOM" id="CLU_067656_0_0_1"/>
<dbReference type="InterPro" id="IPR045860">
    <property type="entry name" value="Snake_toxin-like_sf"/>
</dbReference>
<dbReference type="PANTHER" id="PTHR37433">
    <property type="entry name" value="PROTEIN CBG25136-RELATED"/>
    <property type="match status" value="1"/>
</dbReference>
<evidence type="ECO:0000256" key="1">
    <source>
        <dbReference type="SAM" id="SignalP"/>
    </source>
</evidence>
<feature type="signal peptide" evidence="1">
    <location>
        <begin position="1"/>
        <end position="22"/>
    </location>
</feature>